<name>A0A8C6VEN0_NAJNA</name>
<dbReference type="GO" id="GO:0015816">
    <property type="term" value="P:glycine transport"/>
    <property type="evidence" value="ECO:0007669"/>
    <property type="project" value="TreeGrafter"/>
</dbReference>
<dbReference type="InterPro" id="IPR000175">
    <property type="entry name" value="Na/ntran_symport"/>
</dbReference>
<evidence type="ECO:0000256" key="3">
    <source>
        <dbReference type="ARBA" id="ARBA00022692"/>
    </source>
</evidence>
<evidence type="ECO:0000313" key="9">
    <source>
        <dbReference type="Ensembl" id="ENSNNAP00000005281.1"/>
    </source>
</evidence>
<evidence type="ECO:0000256" key="5">
    <source>
        <dbReference type="ARBA" id="ARBA00023136"/>
    </source>
</evidence>
<keyword evidence="6" id="KW-0479">Metal-binding</keyword>
<dbReference type="GO" id="GO:0015824">
    <property type="term" value="P:proline transport"/>
    <property type="evidence" value="ECO:0007669"/>
    <property type="project" value="TreeGrafter"/>
</dbReference>
<evidence type="ECO:0000256" key="6">
    <source>
        <dbReference type="PIRSR" id="PIRSR600175-1"/>
    </source>
</evidence>
<sequence>MPKSSKVSQLEQSNEPVTESVADLLALEEPVDYRHSVLNVASENWNKQQVGEEADDDRPAWNNKLQYILAQIGYSVGLGNVWRFPYLCQKNGGGAYLVPYLILLILIGLPLFFLELAAGQRIRRGSIGVWNYVCPRLGGIGFASLLVCLFVGLYYNVIIGWSIFYFFKSFQYPLPWSECPILKNGSVAKPECDKSSATTFFWYRDALDISNSISESGGLNWRMTLCLLIAWSIVCLAMIKGIQSSGKVSIMGPWRLWGLYLPLSNSFRDH</sequence>
<evidence type="ECO:0000256" key="1">
    <source>
        <dbReference type="ARBA" id="ARBA00004141"/>
    </source>
</evidence>
<dbReference type="PANTHER" id="PTHR11616:SF102">
    <property type="entry name" value="SODIUM-DEPENDENT NEUTRAL AMINO ACID TRANSPORTER SLC6A17"/>
    <property type="match status" value="1"/>
</dbReference>
<feature type="transmembrane region" description="Helical" evidence="8">
    <location>
        <begin position="67"/>
        <end position="85"/>
    </location>
</feature>
<keyword evidence="6" id="KW-0915">Sodium</keyword>
<feature type="binding site" evidence="6">
    <location>
        <position position="76"/>
    </location>
    <ligand>
        <name>Na(+)</name>
        <dbReference type="ChEBI" id="CHEBI:29101"/>
        <label>1</label>
    </ligand>
</feature>
<protein>
    <recommendedName>
        <fullName evidence="7">Transporter</fullName>
    </recommendedName>
</protein>
<dbReference type="Pfam" id="PF00209">
    <property type="entry name" value="SNF"/>
    <property type="match status" value="1"/>
</dbReference>
<dbReference type="PRINTS" id="PR00176">
    <property type="entry name" value="NANEUSMPORT"/>
</dbReference>
<evidence type="ECO:0000256" key="2">
    <source>
        <dbReference type="ARBA" id="ARBA00022448"/>
    </source>
</evidence>
<keyword evidence="2 7" id="KW-0813">Transport</keyword>
<dbReference type="GeneTree" id="ENSGT00940000156542"/>
<keyword evidence="4 8" id="KW-1133">Transmembrane helix</keyword>
<feature type="transmembrane region" description="Helical" evidence="8">
    <location>
        <begin position="97"/>
        <end position="118"/>
    </location>
</feature>
<dbReference type="OrthoDB" id="9049103at2759"/>
<evidence type="ECO:0000313" key="10">
    <source>
        <dbReference type="Proteomes" id="UP000694559"/>
    </source>
</evidence>
<keyword evidence="7" id="KW-0769">Symport</keyword>
<comment type="subcellular location">
    <subcellularLocation>
        <location evidence="1">Membrane</location>
        <topology evidence="1">Multi-pass membrane protein</topology>
    </subcellularLocation>
</comment>
<reference evidence="9" key="1">
    <citation type="submission" date="2025-08" db="UniProtKB">
        <authorList>
            <consortium name="Ensembl"/>
        </authorList>
    </citation>
    <scope>IDENTIFICATION</scope>
</reference>
<dbReference type="GO" id="GO:0016020">
    <property type="term" value="C:membrane"/>
    <property type="evidence" value="ECO:0007669"/>
    <property type="project" value="UniProtKB-SubCell"/>
</dbReference>
<dbReference type="GO" id="GO:0046872">
    <property type="term" value="F:metal ion binding"/>
    <property type="evidence" value="ECO:0007669"/>
    <property type="project" value="UniProtKB-KW"/>
</dbReference>
<dbReference type="PROSITE" id="PS00610">
    <property type="entry name" value="NA_NEUROTRAN_SYMP_1"/>
    <property type="match status" value="1"/>
</dbReference>
<dbReference type="GO" id="GO:0015820">
    <property type="term" value="P:L-leucine transport"/>
    <property type="evidence" value="ECO:0007669"/>
    <property type="project" value="TreeGrafter"/>
</dbReference>
<dbReference type="OMA" id="SEWNTEL"/>
<dbReference type="AlphaFoldDB" id="A0A8C6VEN0"/>
<accession>A0A8C6VEN0</accession>
<evidence type="ECO:0000256" key="7">
    <source>
        <dbReference type="RuleBase" id="RU003732"/>
    </source>
</evidence>
<comment type="similarity">
    <text evidence="7">Belongs to the sodium:neurotransmitter symporter (SNF) (TC 2.A.22) family.</text>
</comment>
<feature type="transmembrane region" description="Helical" evidence="8">
    <location>
        <begin position="139"/>
        <end position="167"/>
    </location>
</feature>
<dbReference type="GO" id="GO:0032328">
    <property type="term" value="P:alanine transport"/>
    <property type="evidence" value="ECO:0007669"/>
    <property type="project" value="TreeGrafter"/>
</dbReference>
<keyword evidence="10" id="KW-1185">Reference proteome</keyword>
<organism evidence="9 10">
    <name type="scientific">Naja naja</name>
    <name type="common">Indian cobra</name>
    <dbReference type="NCBI Taxonomy" id="35670"/>
    <lineage>
        <taxon>Eukaryota</taxon>
        <taxon>Metazoa</taxon>
        <taxon>Chordata</taxon>
        <taxon>Craniata</taxon>
        <taxon>Vertebrata</taxon>
        <taxon>Euteleostomi</taxon>
        <taxon>Lepidosauria</taxon>
        <taxon>Squamata</taxon>
        <taxon>Bifurcata</taxon>
        <taxon>Unidentata</taxon>
        <taxon>Episquamata</taxon>
        <taxon>Toxicofera</taxon>
        <taxon>Serpentes</taxon>
        <taxon>Colubroidea</taxon>
        <taxon>Elapidae</taxon>
        <taxon>Elapinae</taxon>
        <taxon>Naja</taxon>
    </lineage>
</organism>
<keyword evidence="3 7" id="KW-0812">Transmembrane</keyword>
<dbReference type="Ensembl" id="ENSNNAT00000005514.1">
    <property type="protein sequence ID" value="ENSNNAP00000005281.1"/>
    <property type="gene ID" value="ENSNNAG00000003530.1"/>
</dbReference>
<dbReference type="PROSITE" id="PS50267">
    <property type="entry name" value="NA_NEUROTRAN_SYMP_3"/>
    <property type="match status" value="1"/>
</dbReference>
<reference evidence="9" key="2">
    <citation type="submission" date="2025-09" db="UniProtKB">
        <authorList>
            <consortium name="Ensembl"/>
        </authorList>
    </citation>
    <scope>IDENTIFICATION</scope>
</reference>
<keyword evidence="5 8" id="KW-0472">Membrane</keyword>
<feature type="binding site" evidence="6">
    <location>
        <position position="80"/>
    </location>
    <ligand>
        <name>Na(+)</name>
        <dbReference type="ChEBI" id="CHEBI:29101"/>
        <label>1</label>
    </ligand>
</feature>
<evidence type="ECO:0000256" key="8">
    <source>
        <dbReference type="SAM" id="Phobius"/>
    </source>
</evidence>
<dbReference type="Proteomes" id="UP000694559">
    <property type="component" value="Unplaced"/>
</dbReference>
<dbReference type="GO" id="GO:0015293">
    <property type="term" value="F:symporter activity"/>
    <property type="evidence" value="ECO:0007669"/>
    <property type="project" value="UniProtKB-KW"/>
</dbReference>
<dbReference type="GO" id="GO:0008021">
    <property type="term" value="C:synaptic vesicle"/>
    <property type="evidence" value="ECO:0007669"/>
    <property type="project" value="TreeGrafter"/>
</dbReference>
<evidence type="ECO:0000256" key="4">
    <source>
        <dbReference type="ARBA" id="ARBA00022989"/>
    </source>
</evidence>
<dbReference type="InterPro" id="IPR037272">
    <property type="entry name" value="SNS_sf"/>
</dbReference>
<dbReference type="SUPFAM" id="SSF161070">
    <property type="entry name" value="SNF-like"/>
    <property type="match status" value="1"/>
</dbReference>
<feature type="binding site" evidence="6">
    <location>
        <position position="73"/>
    </location>
    <ligand>
        <name>Na(+)</name>
        <dbReference type="ChEBI" id="CHEBI:29101"/>
        <label>1</label>
    </ligand>
</feature>
<proteinExistence type="inferred from homology"/>
<dbReference type="PROSITE" id="PS00754">
    <property type="entry name" value="NA_NEUROTRAN_SYMP_2"/>
    <property type="match status" value="1"/>
</dbReference>
<dbReference type="PANTHER" id="PTHR11616">
    <property type="entry name" value="SODIUM/CHLORIDE DEPENDENT TRANSPORTER"/>
    <property type="match status" value="1"/>
</dbReference>
<dbReference type="GO" id="GO:0035725">
    <property type="term" value="P:sodium ion transmembrane transport"/>
    <property type="evidence" value="ECO:0007669"/>
    <property type="project" value="TreeGrafter"/>
</dbReference>